<dbReference type="InParanoid" id="E1ZG10"/>
<gene>
    <name evidence="2" type="ORF">CHLNCDRAFT_134457</name>
</gene>
<keyword evidence="3" id="KW-1185">Reference proteome</keyword>
<feature type="region of interest" description="Disordered" evidence="1">
    <location>
        <begin position="97"/>
        <end position="145"/>
    </location>
</feature>
<feature type="region of interest" description="Disordered" evidence="1">
    <location>
        <begin position="1"/>
        <end position="54"/>
    </location>
</feature>
<dbReference type="RefSeq" id="XP_005847317.1">
    <property type="nucleotide sequence ID" value="XM_005847255.1"/>
</dbReference>
<dbReference type="GeneID" id="17354802"/>
<dbReference type="OrthoDB" id="513524at2759"/>
<dbReference type="KEGG" id="cvr:CHLNCDRAFT_134457"/>
<proteinExistence type="predicted"/>
<organism evidence="3">
    <name type="scientific">Chlorella variabilis</name>
    <name type="common">Green alga</name>
    <dbReference type="NCBI Taxonomy" id="554065"/>
    <lineage>
        <taxon>Eukaryota</taxon>
        <taxon>Viridiplantae</taxon>
        <taxon>Chlorophyta</taxon>
        <taxon>core chlorophytes</taxon>
        <taxon>Trebouxiophyceae</taxon>
        <taxon>Chlorellales</taxon>
        <taxon>Chlorellaceae</taxon>
        <taxon>Chlorella clade</taxon>
        <taxon>Chlorella</taxon>
    </lineage>
</organism>
<protein>
    <submittedName>
        <fullName evidence="2">Uncharacterized protein</fullName>
    </submittedName>
</protein>
<sequence length="290" mass="32167">MVRQASQGGQAGVQGRSVHDGGSQGRATEEEALSSGRAPSSRPPDTPSQYTEEFDKVADLYLGGLWSKMEAALHGAEGEGKRVDVQLEHDAMKLSLPDGGKITITKASPHCRRKPAPAPAQKPGSAWRHRQSLQGAEPRDPGSQSLVVHSNLHDFYGSDGTDSEVPFRLQRDKTWEMDGEELHEFIEDGLAKHLKVQSLLNTLNVLKRRLNQLQREGLYTKEDLEHHKHVLDDIDARWRDEEGTFAGRLAAADPKTAGLCSRLFNECFDLLEGMHHTTAEMPEDLRGMHK</sequence>
<dbReference type="Proteomes" id="UP000008141">
    <property type="component" value="Unassembled WGS sequence"/>
</dbReference>
<dbReference type="STRING" id="554065.E1ZG10"/>
<dbReference type="AlphaFoldDB" id="E1ZG10"/>
<feature type="compositionally biased region" description="Low complexity" evidence="1">
    <location>
        <begin position="1"/>
        <end position="16"/>
    </location>
</feature>
<name>E1ZG10_CHLVA</name>
<reference evidence="2 3" key="1">
    <citation type="journal article" date="2010" name="Plant Cell">
        <title>The Chlorella variabilis NC64A genome reveals adaptation to photosymbiosis, coevolution with viruses, and cryptic sex.</title>
        <authorList>
            <person name="Blanc G."/>
            <person name="Duncan G."/>
            <person name="Agarkova I."/>
            <person name="Borodovsky M."/>
            <person name="Gurnon J."/>
            <person name="Kuo A."/>
            <person name="Lindquist E."/>
            <person name="Lucas S."/>
            <person name="Pangilinan J."/>
            <person name="Polle J."/>
            <person name="Salamov A."/>
            <person name="Terry A."/>
            <person name="Yamada T."/>
            <person name="Dunigan D.D."/>
            <person name="Grigoriev I.V."/>
            <person name="Claverie J.M."/>
            <person name="Van Etten J.L."/>
        </authorList>
    </citation>
    <scope>NUCLEOTIDE SEQUENCE [LARGE SCALE GENOMIC DNA]</scope>
    <source>
        <strain evidence="2 3">NC64A</strain>
    </source>
</reference>
<accession>E1ZG10</accession>
<evidence type="ECO:0000256" key="1">
    <source>
        <dbReference type="SAM" id="MobiDB-lite"/>
    </source>
</evidence>
<evidence type="ECO:0000313" key="2">
    <source>
        <dbReference type="EMBL" id="EFN55215.1"/>
    </source>
</evidence>
<dbReference type="EMBL" id="GL433845">
    <property type="protein sequence ID" value="EFN55215.1"/>
    <property type="molecule type" value="Genomic_DNA"/>
</dbReference>
<evidence type="ECO:0000313" key="3">
    <source>
        <dbReference type="Proteomes" id="UP000008141"/>
    </source>
</evidence>